<comment type="caution">
    <text evidence="1">The sequence shown here is derived from an EMBL/GenBank/DDBJ whole genome shotgun (WGS) entry which is preliminary data.</text>
</comment>
<reference evidence="2" key="1">
    <citation type="journal article" date="2017" name="Environ. Microbiol. Rep.">
        <title>Genetic Diversity of Marine Anaerobic Ammonium-Oxidizing Bacteria as Revealed by Genomic and Proteomic Analyses of 'Candidatus Scalindua japonica'.</title>
        <authorList>
            <person name="Oshiki M."/>
            <person name="Mizuto K."/>
            <person name="Kimura Z."/>
            <person name="Kindaichi T."/>
            <person name="Satoh H."/>
            <person name="Okabe S."/>
        </authorList>
    </citation>
    <scope>NUCLEOTIDE SEQUENCE [LARGE SCALE GENOMIC DNA]</scope>
    <source>
        <strain evidence="2">husup-a2</strain>
    </source>
</reference>
<protein>
    <submittedName>
        <fullName evidence="1">Parvulin-like peptidyl-prolyl isomerase</fullName>
    </submittedName>
</protein>
<evidence type="ECO:0000313" key="1">
    <source>
        <dbReference type="EMBL" id="GAX61495.1"/>
    </source>
</evidence>
<gene>
    <name evidence="1" type="ORF">SCALIN_C23_0001</name>
</gene>
<dbReference type="RefSeq" id="WP_133111890.1">
    <property type="nucleotide sequence ID" value="NZ_BAOS01000023.1"/>
</dbReference>
<dbReference type="AlphaFoldDB" id="A0A286U026"/>
<proteinExistence type="predicted"/>
<sequence length="144" mass="16944">MLEKEERILQAGIQIRYSKNLSSSNFNEHYKKIIKVAESYYGVGKRTQEEYYNIEVLEYCDNKTKFYISKSNVNATYPVDLLTFRAGNSQFWRRDKAINSVIAHVLDQNRGYYIDDWEIDVDIARDDVEGFVTPEGELFVIITY</sequence>
<dbReference type="GO" id="GO:0016853">
    <property type="term" value="F:isomerase activity"/>
    <property type="evidence" value="ECO:0007669"/>
    <property type="project" value="UniProtKB-KW"/>
</dbReference>
<feature type="non-terminal residue" evidence="1">
    <location>
        <position position="144"/>
    </location>
</feature>
<name>A0A286U026_9BACT</name>
<evidence type="ECO:0000313" key="2">
    <source>
        <dbReference type="Proteomes" id="UP000218542"/>
    </source>
</evidence>
<dbReference type="Proteomes" id="UP000218542">
    <property type="component" value="Unassembled WGS sequence"/>
</dbReference>
<dbReference type="EMBL" id="BAOS01000023">
    <property type="protein sequence ID" value="GAX61495.1"/>
    <property type="molecule type" value="Genomic_DNA"/>
</dbReference>
<keyword evidence="2" id="KW-1185">Reference proteome</keyword>
<keyword evidence="1" id="KW-0413">Isomerase</keyword>
<organism evidence="1 2">
    <name type="scientific">Candidatus Scalindua japonica</name>
    <dbReference type="NCBI Taxonomy" id="1284222"/>
    <lineage>
        <taxon>Bacteria</taxon>
        <taxon>Pseudomonadati</taxon>
        <taxon>Planctomycetota</taxon>
        <taxon>Candidatus Brocadiia</taxon>
        <taxon>Candidatus Brocadiales</taxon>
        <taxon>Candidatus Scalinduaceae</taxon>
        <taxon>Candidatus Scalindua</taxon>
    </lineage>
</organism>
<accession>A0A286U026</accession>